<sequence>PDERSPLERFRTAPKRPLSVTDIVSPAWCEIQYWYSLTKHGRKKRTPAMKQGSKVHKVLEDQVHTTVEVQVRSREDFWGLKIWNIIQGLRSLRQFGLTRELEIWGVVDGQVINGIIDELSYTCPDEELEAKLSAEKDDGSNPPPDQPSITEYFQMKGATHLESSNSQLETTAPTRKVYITDVKTRGSKTLPQGSSMRPTMMQLMLYRRLLSDLSTNKVEAAVIFDRYALKADDAFTDAFIAEVGGLEHNFGDVDDASDAGDPVQLFHNEDDTVSELTAHNTLSKLWQLMIQEFAKAMSSSLDPDSKSSVAVGDILRAEFRSAQTGSILGSKTFPYDELRLDAYLKDELSWWKGERKAKGVDIEEAFKCRICEFADVCEWRQGKLDEAAKARKEK</sequence>
<keyword evidence="4" id="KW-0479">Metal-binding</keyword>
<keyword evidence="6" id="KW-0269">Exonuclease</keyword>
<evidence type="ECO:0000256" key="3">
    <source>
        <dbReference type="ARBA" id="ARBA00011245"/>
    </source>
</evidence>
<comment type="cofactor">
    <cofactor evidence="1">
        <name>[4Fe-4S] cluster</name>
        <dbReference type="ChEBI" id="CHEBI:49883"/>
    </cofactor>
</comment>
<dbReference type="PANTHER" id="PTHR14464:SF4">
    <property type="entry name" value="EXONUCLEASE V"/>
    <property type="match status" value="1"/>
</dbReference>
<accession>A0A9P4HPU8</accession>
<comment type="similarity">
    <text evidence="2">Belongs to the EXO5 family.</text>
</comment>
<dbReference type="PANTHER" id="PTHR14464">
    <property type="entry name" value="EXONUCLEASE V"/>
    <property type="match status" value="1"/>
</dbReference>
<dbReference type="InterPro" id="IPR019190">
    <property type="entry name" value="EXOV"/>
</dbReference>
<evidence type="ECO:0000313" key="8">
    <source>
        <dbReference type="Proteomes" id="UP000799776"/>
    </source>
</evidence>
<name>A0A9P4HPU8_9PEZI</name>
<keyword evidence="4" id="KW-0408">Iron</keyword>
<evidence type="ECO:0000256" key="6">
    <source>
        <dbReference type="ARBA" id="ARBA00022839"/>
    </source>
</evidence>
<protein>
    <recommendedName>
        <fullName evidence="9">Exonuclease V</fullName>
    </recommendedName>
</protein>
<keyword evidence="4" id="KW-0411">Iron-sulfur</keyword>
<feature type="non-terminal residue" evidence="7">
    <location>
        <position position="1"/>
    </location>
</feature>
<comment type="subunit">
    <text evidence="3">Monomer.</text>
</comment>
<evidence type="ECO:0000256" key="2">
    <source>
        <dbReference type="ARBA" id="ARBA00009797"/>
    </source>
</evidence>
<organism evidence="7 8">
    <name type="scientific">Saccharata proteae CBS 121410</name>
    <dbReference type="NCBI Taxonomy" id="1314787"/>
    <lineage>
        <taxon>Eukaryota</taxon>
        <taxon>Fungi</taxon>
        <taxon>Dikarya</taxon>
        <taxon>Ascomycota</taxon>
        <taxon>Pezizomycotina</taxon>
        <taxon>Dothideomycetes</taxon>
        <taxon>Dothideomycetes incertae sedis</taxon>
        <taxon>Botryosphaeriales</taxon>
        <taxon>Saccharataceae</taxon>
        <taxon>Saccharata</taxon>
    </lineage>
</organism>
<dbReference type="GO" id="GO:0005739">
    <property type="term" value="C:mitochondrion"/>
    <property type="evidence" value="ECO:0007669"/>
    <property type="project" value="TreeGrafter"/>
</dbReference>
<comment type="caution">
    <text evidence="7">The sequence shown here is derived from an EMBL/GenBank/DDBJ whole genome shotgun (WGS) entry which is preliminary data.</text>
</comment>
<evidence type="ECO:0008006" key="9">
    <source>
        <dbReference type="Google" id="ProtNLM"/>
    </source>
</evidence>
<feature type="non-terminal residue" evidence="7">
    <location>
        <position position="394"/>
    </location>
</feature>
<keyword evidence="6" id="KW-0378">Hydrolase</keyword>
<dbReference type="GO" id="GO:0051539">
    <property type="term" value="F:4 iron, 4 sulfur cluster binding"/>
    <property type="evidence" value="ECO:0007669"/>
    <property type="project" value="UniProtKB-KW"/>
</dbReference>
<dbReference type="GO" id="GO:0005634">
    <property type="term" value="C:nucleus"/>
    <property type="evidence" value="ECO:0007669"/>
    <property type="project" value="TreeGrafter"/>
</dbReference>
<dbReference type="Pfam" id="PF09810">
    <property type="entry name" value="Exo5"/>
    <property type="match status" value="1"/>
</dbReference>
<evidence type="ECO:0000256" key="1">
    <source>
        <dbReference type="ARBA" id="ARBA00001966"/>
    </source>
</evidence>
<dbReference type="Proteomes" id="UP000799776">
    <property type="component" value="Unassembled WGS sequence"/>
</dbReference>
<reference evidence="7" key="1">
    <citation type="journal article" date="2020" name="Stud. Mycol.">
        <title>101 Dothideomycetes genomes: a test case for predicting lifestyles and emergence of pathogens.</title>
        <authorList>
            <person name="Haridas S."/>
            <person name="Albert R."/>
            <person name="Binder M."/>
            <person name="Bloem J."/>
            <person name="Labutti K."/>
            <person name="Salamov A."/>
            <person name="Andreopoulos B."/>
            <person name="Baker S."/>
            <person name="Barry K."/>
            <person name="Bills G."/>
            <person name="Bluhm B."/>
            <person name="Cannon C."/>
            <person name="Castanera R."/>
            <person name="Culley D."/>
            <person name="Daum C."/>
            <person name="Ezra D."/>
            <person name="Gonzalez J."/>
            <person name="Henrissat B."/>
            <person name="Kuo A."/>
            <person name="Liang C."/>
            <person name="Lipzen A."/>
            <person name="Lutzoni F."/>
            <person name="Magnuson J."/>
            <person name="Mondo S."/>
            <person name="Nolan M."/>
            <person name="Ohm R."/>
            <person name="Pangilinan J."/>
            <person name="Park H.-J."/>
            <person name="Ramirez L."/>
            <person name="Alfaro M."/>
            <person name="Sun H."/>
            <person name="Tritt A."/>
            <person name="Yoshinaga Y."/>
            <person name="Zwiers L.-H."/>
            <person name="Turgeon B."/>
            <person name="Goodwin S."/>
            <person name="Spatafora J."/>
            <person name="Crous P."/>
            <person name="Grigoriev I."/>
        </authorList>
    </citation>
    <scope>NUCLEOTIDE SEQUENCE</scope>
    <source>
        <strain evidence="7">CBS 121410</strain>
    </source>
</reference>
<dbReference type="OrthoDB" id="354769at2759"/>
<evidence type="ECO:0000256" key="5">
    <source>
        <dbReference type="ARBA" id="ARBA00022722"/>
    </source>
</evidence>
<dbReference type="GO" id="GO:0045145">
    <property type="term" value="F:single-stranded DNA 5'-3' DNA exonuclease activity"/>
    <property type="evidence" value="ECO:0007669"/>
    <property type="project" value="InterPro"/>
</dbReference>
<dbReference type="AlphaFoldDB" id="A0A9P4HPU8"/>
<evidence type="ECO:0000313" key="7">
    <source>
        <dbReference type="EMBL" id="KAF2083779.1"/>
    </source>
</evidence>
<keyword evidence="4" id="KW-0004">4Fe-4S</keyword>
<proteinExistence type="inferred from homology"/>
<dbReference type="EMBL" id="ML978759">
    <property type="protein sequence ID" value="KAF2083779.1"/>
    <property type="molecule type" value="Genomic_DNA"/>
</dbReference>
<evidence type="ECO:0000256" key="4">
    <source>
        <dbReference type="ARBA" id="ARBA00022485"/>
    </source>
</evidence>
<keyword evidence="8" id="KW-1185">Reference proteome</keyword>
<keyword evidence="5" id="KW-0540">Nuclease</keyword>
<gene>
    <name evidence="7" type="ORF">K490DRAFT_6657</name>
</gene>
<dbReference type="GO" id="GO:0036297">
    <property type="term" value="P:interstrand cross-link repair"/>
    <property type="evidence" value="ECO:0007669"/>
    <property type="project" value="TreeGrafter"/>
</dbReference>